<evidence type="ECO:0000313" key="3">
    <source>
        <dbReference type="EMBL" id="TPI02362.1"/>
    </source>
</evidence>
<proteinExistence type="predicted"/>
<feature type="transmembrane region" description="Helical" evidence="1">
    <location>
        <begin position="103"/>
        <end position="120"/>
    </location>
</feature>
<reference evidence="3 5" key="2">
    <citation type="submission" date="2019-06" db="EMBL/GenBank/DDBJ databases">
        <title>A comparative genomics study of ostrich specific Mycoplasmas.</title>
        <authorList>
            <person name="Botes A."/>
            <person name="Nel T."/>
        </authorList>
    </citation>
    <scope>NUCLEOTIDE SEQUENCE [LARGE SCALE GENOMIC DNA]</scope>
    <source>
        <strain evidence="3 5">Ms01</strain>
    </source>
</reference>
<keyword evidence="1" id="KW-0472">Membrane</keyword>
<feature type="transmembrane region" description="Helical" evidence="1">
    <location>
        <begin position="126"/>
        <end position="146"/>
    </location>
</feature>
<dbReference type="Proteomes" id="UP000317904">
    <property type="component" value="Unassembled WGS sequence"/>
</dbReference>
<evidence type="ECO:0000313" key="2">
    <source>
        <dbReference type="EMBL" id="AZG68535.1"/>
    </source>
</evidence>
<accession>A0A3G8LH21</accession>
<keyword evidence="1" id="KW-0812">Transmembrane</keyword>
<evidence type="ECO:0000256" key="1">
    <source>
        <dbReference type="SAM" id="Phobius"/>
    </source>
</evidence>
<protein>
    <submittedName>
        <fullName evidence="2">Uncharacterized protein</fullName>
    </submittedName>
</protein>
<keyword evidence="4" id="KW-1185">Reference proteome</keyword>
<reference evidence="2 4" key="1">
    <citation type="submission" date="2018-11" db="EMBL/GenBank/DDBJ databases">
        <title>Genome sequence of Mycoplasma struthionis sp. nov.</title>
        <authorList>
            <person name="Spergser J."/>
        </authorList>
    </citation>
    <scope>NUCLEOTIDE SEQUENCE [LARGE SCALE GENOMIC DNA]</scope>
    <source>
        <strain evidence="2 4">237IA</strain>
    </source>
</reference>
<dbReference type="EMBL" id="VFSY01000020">
    <property type="protein sequence ID" value="TPI02362.1"/>
    <property type="molecule type" value="Genomic_DNA"/>
</dbReference>
<dbReference type="RefSeq" id="WP_124724230.1">
    <property type="nucleotide sequence ID" value="NZ_CP034044.1"/>
</dbReference>
<evidence type="ECO:0000313" key="4">
    <source>
        <dbReference type="Proteomes" id="UP000275883"/>
    </source>
</evidence>
<keyword evidence="1" id="KW-1133">Transmembrane helix</keyword>
<dbReference type="Proteomes" id="UP000275883">
    <property type="component" value="Chromosome"/>
</dbReference>
<dbReference type="EMBL" id="CP034044">
    <property type="protein sequence ID" value="AZG68535.1"/>
    <property type="molecule type" value="Genomic_DNA"/>
</dbReference>
<accession>A0A502M6H3</accession>
<feature type="transmembrane region" description="Helical" evidence="1">
    <location>
        <begin position="34"/>
        <end position="55"/>
    </location>
</feature>
<evidence type="ECO:0000313" key="5">
    <source>
        <dbReference type="Proteomes" id="UP000317904"/>
    </source>
</evidence>
<dbReference type="KEGG" id="mstr:EGN60_00920"/>
<name>A0A3G8LH21_9MOLU</name>
<dbReference type="OrthoDB" id="398245at2"/>
<feature type="transmembrane region" description="Helical" evidence="1">
    <location>
        <begin position="75"/>
        <end position="94"/>
    </location>
</feature>
<organism evidence="2 4">
    <name type="scientific">Mycoplasma struthionis</name>
    <dbReference type="NCBI Taxonomy" id="538220"/>
    <lineage>
        <taxon>Bacteria</taxon>
        <taxon>Bacillati</taxon>
        <taxon>Mycoplasmatota</taxon>
        <taxon>Mollicutes</taxon>
        <taxon>Mycoplasmataceae</taxon>
        <taxon>Mycoplasma</taxon>
    </lineage>
</organism>
<dbReference type="AlphaFoldDB" id="A0A3G8LH21"/>
<sequence>MSNNAKWKNKKLNVNSYVEKDTTKKQKLELSSSWKIALTGLFLVVIPSFLVMVLAGNDGWVFSQTKNFNRWAVQLPIALGMFAFQFAIIALLVWKFKVLETRSISFLIPVALAMNSFIVSGNVDAWFWRVLPAVGLALVSIPILMLHKTVNRRKLEKQRKLDLEEEKKNKSLLD</sequence>
<gene>
    <name evidence="2" type="ORF">EGN60_00920</name>
    <name evidence="3" type="ORF">FJM01_00730</name>
</gene>